<keyword evidence="3" id="KW-1185">Reference proteome</keyword>
<reference evidence="2" key="1">
    <citation type="journal article" date="2020" name="Fungal Divers.">
        <title>Resolving the Mortierellaceae phylogeny through synthesis of multi-gene phylogenetics and phylogenomics.</title>
        <authorList>
            <person name="Vandepol N."/>
            <person name="Liber J."/>
            <person name="Desiro A."/>
            <person name="Na H."/>
            <person name="Kennedy M."/>
            <person name="Barry K."/>
            <person name="Grigoriev I.V."/>
            <person name="Miller A.N."/>
            <person name="O'Donnell K."/>
            <person name="Stajich J.E."/>
            <person name="Bonito G."/>
        </authorList>
    </citation>
    <scope>NUCLEOTIDE SEQUENCE</scope>
    <source>
        <strain evidence="2">NRRL 6426</strain>
    </source>
</reference>
<protein>
    <submittedName>
        <fullName evidence="2">Uncharacterized protein</fullName>
    </submittedName>
</protein>
<evidence type="ECO:0000313" key="2">
    <source>
        <dbReference type="EMBL" id="KAF9151643.1"/>
    </source>
</evidence>
<comment type="caution">
    <text evidence="2">The sequence shown here is derived from an EMBL/GenBank/DDBJ whole genome shotgun (WGS) entry which is preliminary data.</text>
</comment>
<dbReference type="OrthoDB" id="2436436at2759"/>
<feature type="non-terminal residue" evidence="2">
    <location>
        <position position="69"/>
    </location>
</feature>
<dbReference type="EMBL" id="JAAAUQ010000305">
    <property type="protein sequence ID" value="KAF9151643.1"/>
    <property type="molecule type" value="Genomic_DNA"/>
</dbReference>
<feature type="region of interest" description="Disordered" evidence="1">
    <location>
        <begin position="1"/>
        <end position="22"/>
    </location>
</feature>
<sequence length="69" mass="7538">MELQQVSRNNGSPSNNSSTVNLAPLLTGQFSGSRSDQKKAKALSDAIDRSLRADRERQLREGGIKLLIL</sequence>
<gene>
    <name evidence="2" type="ORF">BG015_006396</name>
</gene>
<proteinExistence type="predicted"/>
<organism evidence="2 3">
    <name type="scientific">Linnemannia schmuckeri</name>
    <dbReference type="NCBI Taxonomy" id="64567"/>
    <lineage>
        <taxon>Eukaryota</taxon>
        <taxon>Fungi</taxon>
        <taxon>Fungi incertae sedis</taxon>
        <taxon>Mucoromycota</taxon>
        <taxon>Mortierellomycotina</taxon>
        <taxon>Mortierellomycetes</taxon>
        <taxon>Mortierellales</taxon>
        <taxon>Mortierellaceae</taxon>
        <taxon>Linnemannia</taxon>
    </lineage>
</organism>
<evidence type="ECO:0000256" key="1">
    <source>
        <dbReference type="SAM" id="MobiDB-lite"/>
    </source>
</evidence>
<dbReference type="Proteomes" id="UP000748756">
    <property type="component" value="Unassembled WGS sequence"/>
</dbReference>
<accession>A0A9P5S2I0</accession>
<dbReference type="AlphaFoldDB" id="A0A9P5S2I0"/>
<name>A0A9P5S2I0_9FUNG</name>
<evidence type="ECO:0000313" key="3">
    <source>
        <dbReference type="Proteomes" id="UP000748756"/>
    </source>
</evidence>
<feature type="compositionally biased region" description="Low complexity" evidence="1">
    <location>
        <begin position="7"/>
        <end position="21"/>
    </location>
</feature>